<dbReference type="GO" id="GO:0019867">
    <property type="term" value="C:outer membrane"/>
    <property type="evidence" value="ECO:0007669"/>
    <property type="project" value="InterPro"/>
</dbReference>
<sequence>MTVRHIFRAAVLMAAALLLPGCGLFGGGDQRAGFLAPEVEGGIVYETRIEGLDDPALVELAEDSLRLYTLAARRPQSLARLSRRAEADAETLAAILRSRGYYQSKVTVEVTDTGERVRPPDGASEVEDVRTGTSVPVRGDAEAEQTGASQTDPTAQVVLSVTRGPLFRLAEVAYPLPDGYRGPALPKQARLGIPLGHPAIAEDIVAAEGAVLVFLRERGHPYARAGKRTALADPEAQTITVSTLIDPGPRVSYGETRVERLDSLEPDYVAGFAEWEAGALSDQRDLSDVQRALAASRLFDVVTVRLPEEAPAGLGAGDSVTLPVTIRAEEAPHRTIGGGLRYSTDGGPGVRAYWEHRNLFGRGERFRTELDADLVAQTLENRFVKPRFLRPDQDLLAGLAFEREDDDAYELIGATASIGLERRVSARWIAGAGVLGEVQEITDDTGRRMSYLVGLPLFAAYDSSDNLLDPTQGARARATATPFAGVSDGVALSFLVLDATASTYWALDDDDRYIAAFRGRIGSILGASRATIPAPRRLYSGGGGSVRGYQSRFIGPLDANNDPLGGRSVVEFGMEMRARVTDTVGVVPFVDMGSVSTTEYPDFNEGLQYAAGLGLRYYSPIGPIRADVAVPLNPRDADNAFEFYISIGQAF</sequence>
<keyword evidence="2" id="KW-0812">Transmembrane</keyword>
<dbReference type="EMBL" id="JAMZFT010000001">
    <property type="protein sequence ID" value="MCP1335573.1"/>
    <property type="molecule type" value="Genomic_DNA"/>
</dbReference>
<dbReference type="AlphaFoldDB" id="A0A9J6P9M1"/>
<dbReference type="RefSeq" id="WP_269331513.1">
    <property type="nucleotide sequence ID" value="NZ_JAMZFT010000001.1"/>
</dbReference>
<keyword evidence="3" id="KW-0472">Membrane</keyword>
<evidence type="ECO:0000313" key="6">
    <source>
        <dbReference type="EMBL" id="MCP1335573.1"/>
    </source>
</evidence>
<dbReference type="PANTHER" id="PTHR12815:SF42">
    <property type="entry name" value="BACTERIAL SURFACE ANTIGEN (D15) DOMAIN-CONTAINING PROTEIN"/>
    <property type="match status" value="1"/>
</dbReference>
<keyword evidence="7" id="KW-1185">Reference proteome</keyword>
<organism evidence="6 7">
    <name type="scientific">Futiania mangrovi</name>
    <dbReference type="NCBI Taxonomy" id="2959716"/>
    <lineage>
        <taxon>Bacteria</taxon>
        <taxon>Pseudomonadati</taxon>
        <taxon>Pseudomonadota</taxon>
        <taxon>Alphaproteobacteria</taxon>
        <taxon>Futianiales</taxon>
        <taxon>Futianiaceae</taxon>
        <taxon>Futiania</taxon>
    </lineage>
</organism>
<comment type="caution">
    <text evidence="6">The sequence shown here is derived from an EMBL/GenBank/DDBJ whole genome shotgun (WGS) entry which is preliminary data.</text>
</comment>
<evidence type="ECO:0000256" key="3">
    <source>
        <dbReference type="ARBA" id="ARBA00023136"/>
    </source>
</evidence>
<evidence type="ECO:0000256" key="1">
    <source>
        <dbReference type="ARBA" id="ARBA00004370"/>
    </source>
</evidence>
<gene>
    <name evidence="6" type="ORF">NJQ99_04040</name>
</gene>
<dbReference type="Gene3D" id="3.10.20.310">
    <property type="entry name" value="membrane protein fhac"/>
    <property type="match status" value="1"/>
</dbReference>
<feature type="region of interest" description="Disordered" evidence="4">
    <location>
        <begin position="112"/>
        <end position="153"/>
    </location>
</feature>
<dbReference type="Proteomes" id="UP001055804">
    <property type="component" value="Unassembled WGS sequence"/>
</dbReference>
<evidence type="ECO:0000313" key="7">
    <source>
        <dbReference type="Proteomes" id="UP001055804"/>
    </source>
</evidence>
<accession>A0A9J6P9M1</accession>
<dbReference type="PANTHER" id="PTHR12815">
    <property type="entry name" value="SORTING AND ASSEMBLY MACHINERY SAMM50 PROTEIN FAMILY MEMBER"/>
    <property type="match status" value="1"/>
</dbReference>
<dbReference type="InterPro" id="IPR039910">
    <property type="entry name" value="D15-like"/>
</dbReference>
<proteinExistence type="predicted"/>
<feature type="domain" description="Bacterial surface antigen (D15)" evidence="5">
    <location>
        <begin position="358"/>
        <end position="651"/>
    </location>
</feature>
<name>A0A9J6P9M1_9PROT</name>
<reference evidence="6" key="1">
    <citation type="submission" date="2022-06" db="EMBL/GenBank/DDBJ databases">
        <title>Isolation and Genomics of Futiania mangrovii gen. nov., sp. nov., a Rare and Metabolically-versatile member in the Class Alphaproteobacteria.</title>
        <authorList>
            <person name="Liu L."/>
            <person name="Huang W.-C."/>
            <person name="Pan J."/>
            <person name="Li J."/>
            <person name="Huang Y."/>
            <person name="Du H."/>
            <person name="Liu Y."/>
            <person name="Li M."/>
        </authorList>
    </citation>
    <scope>NUCLEOTIDE SEQUENCE</scope>
    <source>
        <strain evidence="6">FT118</strain>
    </source>
</reference>
<dbReference type="Pfam" id="PF01103">
    <property type="entry name" value="Omp85"/>
    <property type="match status" value="1"/>
</dbReference>
<comment type="subcellular location">
    <subcellularLocation>
        <location evidence="1">Membrane</location>
    </subcellularLocation>
</comment>
<dbReference type="Gene3D" id="2.40.160.50">
    <property type="entry name" value="membrane protein fhac: a member of the omp85/tpsb transporter family"/>
    <property type="match status" value="1"/>
</dbReference>
<evidence type="ECO:0000256" key="2">
    <source>
        <dbReference type="ARBA" id="ARBA00022452"/>
    </source>
</evidence>
<evidence type="ECO:0000256" key="4">
    <source>
        <dbReference type="SAM" id="MobiDB-lite"/>
    </source>
</evidence>
<evidence type="ECO:0000259" key="5">
    <source>
        <dbReference type="Pfam" id="PF01103"/>
    </source>
</evidence>
<protein>
    <submittedName>
        <fullName evidence="6">Autotransporter assembly complex protein TamA</fullName>
    </submittedName>
</protein>
<keyword evidence="2" id="KW-1134">Transmembrane beta strand</keyword>
<dbReference type="InterPro" id="IPR000184">
    <property type="entry name" value="Bac_surfAg_D15"/>
</dbReference>